<name>A0A8J6LD39_TENMO</name>
<reference evidence="1" key="2">
    <citation type="submission" date="2021-08" db="EMBL/GenBank/DDBJ databases">
        <authorList>
            <person name="Eriksson T."/>
        </authorList>
    </citation>
    <scope>NUCLEOTIDE SEQUENCE</scope>
    <source>
        <strain evidence="1">Stoneville</strain>
        <tissue evidence="1">Whole head</tissue>
    </source>
</reference>
<reference evidence="1" key="1">
    <citation type="journal article" date="2020" name="J Insects Food Feed">
        <title>The yellow mealworm (Tenebrio molitor) genome: a resource for the emerging insects as food and feed industry.</title>
        <authorList>
            <person name="Eriksson T."/>
            <person name="Andere A."/>
            <person name="Kelstrup H."/>
            <person name="Emery V."/>
            <person name="Picard C."/>
        </authorList>
    </citation>
    <scope>NUCLEOTIDE SEQUENCE</scope>
    <source>
        <strain evidence="1">Stoneville</strain>
        <tissue evidence="1">Whole head</tissue>
    </source>
</reference>
<accession>A0A8J6LD39</accession>
<evidence type="ECO:0008006" key="3">
    <source>
        <dbReference type="Google" id="ProtNLM"/>
    </source>
</evidence>
<protein>
    <recommendedName>
        <fullName evidence="3">DUF4371 domain-containing protein</fullName>
    </recommendedName>
</protein>
<dbReference type="GO" id="GO:0071897">
    <property type="term" value="P:DNA biosynthetic process"/>
    <property type="evidence" value="ECO:0007669"/>
    <property type="project" value="UniProtKB-ARBA"/>
</dbReference>
<organism evidence="1 2">
    <name type="scientific">Tenebrio molitor</name>
    <name type="common">Yellow mealworm beetle</name>
    <dbReference type="NCBI Taxonomy" id="7067"/>
    <lineage>
        <taxon>Eukaryota</taxon>
        <taxon>Metazoa</taxon>
        <taxon>Ecdysozoa</taxon>
        <taxon>Arthropoda</taxon>
        <taxon>Hexapoda</taxon>
        <taxon>Insecta</taxon>
        <taxon>Pterygota</taxon>
        <taxon>Neoptera</taxon>
        <taxon>Endopterygota</taxon>
        <taxon>Coleoptera</taxon>
        <taxon>Polyphaga</taxon>
        <taxon>Cucujiformia</taxon>
        <taxon>Tenebrionidae</taxon>
        <taxon>Tenebrio</taxon>
    </lineage>
</organism>
<proteinExistence type="predicted"/>
<sequence>MDQWLLCIASLELLHVHLIRDERSGGSLINLTAELDEALKDHIEKATVFKGTSKTIQNELLDCMLDVLQDTIKKEILEADFVSAMADETSDVSSIFQMAVVFRYVLPDGTPVERFWAFLNPGGHDAVSLAATINEVLRKIKFSEDPTADESRLGRRGTGERRQREKGAFEVWFLAGEVTCFYLRHHGVTKPDSPTTKLRIVFDVSCKSHNHNLNDMLSVGPKLQEDLFHILLRFRKHAIAFSADIEKMYFQVEVHPEHRDFQRGGRPTKNFLHPDIDPTGRISEWPNKISVLTKYWGDHPLIPAITAFETLTPAAEMGEAVIHRRCEILKPFWRGSDLLIRRHQVRSG</sequence>
<evidence type="ECO:0000313" key="2">
    <source>
        <dbReference type="Proteomes" id="UP000719412"/>
    </source>
</evidence>
<dbReference type="PANTHER" id="PTHR47331">
    <property type="entry name" value="PHD-TYPE DOMAIN-CONTAINING PROTEIN"/>
    <property type="match status" value="1"/>
</dbReference>
<gene>
    <name evidence="1" type="ORF">GEV33_004817</name>
</gene>
<dbReference type="InterPro" id="IPR043502">
    <property type="entry name" value="DNA/RNA_pol_sf"/>
</dbReference>
<dbReference type="AlphaFoldDB" id="A0A8J6LD39"/>
<dbReference type="EMBL" id="JABDTM020018502">
    <property type="protein sequence ID" value="KAH0817974.1"/>
    <property type="molecule type" value="Genomic_DNA"/>
</dbReference>
<dbReference type="SUPFAM" id="SSF56672">
    <property type="entry name" value="DNA/RNA polymerases"/>
    <property type="match status" value="1"/>
</dbReference>
<comment type="caution">
    <text evidence="1">The sequence shown here is derived from an EMBL/GenBank/DDBJ whole genome shotgun (WGS) entry which is preliminary data.</text>
</comment>
<dbReference type="Proteomes" id="UP000719412">
    <property type="component" value="Unassembled WGS sequence"/>
</dbReference>
<evidence type="ECO:0000313" key="1">
    <source>
        <dbReference type="EMBL" id="KAH0817974.1"/>
    </source>
</evidence>
<keyword evidence="2" id="KW-1185">Reference proteome</keyword>